<organism evidence="4">
    <name type="scientific">freshwater metagenome</name>
    <dbReference type="NCBI Taxonomy" id="449393"/>
    <lineage>
        <taxon>unclassified sequences</taxon>
        <taxon>metagenomes</taxon>
        <taxon>ecological metagenomes</taxon>
    </lineage>
</organism>
<dbReference type="SUPFAM" id="SSF51735">
    <property type="entry name" value="NAD(P)-binding Rossmann-fold domains"/>
    <property type="match status" value="1"/>
</dbReference>
<evidence type="ECO:0000313" key="4">
    <source>
        <dbReference type="EMBL" id="CAB4647401.1"/>
    </source>
</evidence>
<dbReference type="GO" id="GO:0005829">
    <property type="term" value="C:cytosol"/>
    <property type="evidence" value="ECO:0007669"/>
    <property type="project" value="TreeGrafter"/>
</dbReference>
<dbReference type="InterPro" id="IPR047618">
    <property type="entry name" value="QOR-like"/>
</dbReference>
<dbReference type="EMBL" id="CAEZVY010000105">
    <property type="protein sequence ID" value="CAB4647401.1"/>
    <property type="molecule type" value="Genomic_DNA"/>
</dbReference>
<dbReference type="InterPro" id="IPR036291">
    <property type="entry name" value="NAD(P)-bd_dom_sf"/>
</dbReference>
<dbReference type="FunFam" id="3.40.50.720:FF:000053">
    <property type="entry name" value="Quinone oxidoreductase 1"/>
    <property type="match status" value="1"/>
</dbReference>
<evidence type="ECO:0000256" key="2">
    <source>
        <dbReference type="ARBA" id="ARBA00023002"/>
    </source>
</evidence>
<gene>
    <name evidence="4" type="ORF">UFOPK2158_00996</name>
</gene>
<dbReference type="GO" id="GO:0070402">
    <property type="term" value="F:NADPH binding"/>
    <property type="evidence" value="ECO:0007669"/>
    <property type="project" value="TreeGrafter"/>
</dbReference>
<dbReference type="SUPFAM" id="SSF50129">
    <property type="entry name" value="GroES-like"/>
    <property type="match status" value="1"/>
</dbReference>
<keyword evidence="2" id="KW-0560">Oxidoreductase</keyword>
<protein>
    <submittedName>
        <fullName evidence="4">Unannotated protein</fullName>
    </submittedName>
</protein>
<dbReference type="Gene3D" id="3.90.180.10">
    <property type="entry name" value="Medium-chain alcohol dehydrogenases, catalytic domain"/>
    <property type="match status" value="1"/>
</dbReference>
<accession>A0A6J6KC12</accession>
<dbReference type="Gene3D" id="3.40.50.720">
    <property type="entry name" value="NAD(P)-binding Rossmann-like Domain"/>
    <property type="match status" value="1"/>
</dbReference>
<dbReference type="PANTHER" id="PTHR48106:SF13">
    <property type="entry name" value="QUINONE OXIDOREDUCTASE-RELATED"/>
    <property type="match status" value="1"/>
</dbReference>
<proteinExistence type="predicted"/>
<dbReference type="Pfam" id="PF00107">
    <property type="entry name" value="ADH_zinc_N"/>
    <property type="match status" value="1"/>
</dbReference>
<reference evidence="4" key="1">
    <citation type="submission" date="2020-05" db="EMBL/GenBank/DDBJ databases">
        <authorList>
            <person name="Chiriac C."/>
            <person name="Salcher M."/>
            <person name="Ghai R."/>
            <person name="Kavagutti S V."/>
        </authorList>
    </citation>
    <scope>NUCLEOTIDE SEQUENCE</scope>
</reference>
<dbReference type="InterPro" id="IPR013154">
    <property type="entry name" value="ADH-like_N"/>
</dbReference>
<dbReference type="GO" id="GO:0035925">
    <property type="term" value="F:mRNA 3'-UTR AU-rich region binding"/>
    <property type="evidence" value="ECO:0007669"/>
    <property type="project" value="TreeGrafter"/>
</dbReference>
<dbReference type="InterPro" id="IPR013149">
    <property type="entry name" value="ADH-like_C"/>
</dbReference>
<dbReference type="InterPro" id="IPR020843">
    <property type="entry name" value="ER"/>
</dbReference>
<dbReference type="PANTHER" id="PTHR48106">
    <property type="entry name" value="QUINONE OXIDOREDUCTASE PIG3-RELATED"/>
    <property type="match status" value="1"/>
</dbReference>
<dbReference type="Pfam" id="PF08240">
    <property type="entry name" value="ADH_N"/>
    <property type="match status" value="1"/>
</dbReference>
<name>A0A6J6KC12_9ZZZZ</name>
<evidence type="ECO:0000256" key="1">
    <source>
        <dbReference type="ARBA" id="ARBA00022857"/>
    </source>
</evidence>
<dbReference type="SMART" id="SM00829">
    <property type="entry name" value="PKS_ER"/>
    <property type="match status" value="1"/>
</dbReference>
<feature type="domain" description="Enoyl reductase (ER)" evidence="3">
    <location>
        <begin position="10"/>
        <end position="320"/>
    </location>
</feature>
<sequence>MKALVVSQHGDPEVLTYSDVPEPVITPTDLRVKVAAAGINYIDTYQRSGIYPMTLPYTPGLEGAGTVLEVGSEVTGFAVGDTVAWTSQLGSYAEVVALDASKAVSVPSGLELTQAAQAMLQGITAHYLITSVFEIKPGTTALVHAAAGGVGLLLCQMISTRGGTVIGTVSTEAKAAAASAAGAAQVIRYDQEDFTTRVREVTDGIGVDVVYDGVGASTFEGSLRSLKPRGMMVLFGQASGPVGSFDPQILNSLGSLSLTRPSLMNFIQTREELQWRASEVFEAMLSGDLAMTLGGSYPLSEAAQAHRDLEGRKSSGKLILVA</sequence>
<evidence type="ECO:0000259" key="3">
    <source>
        <dbReference type="SMART" id="SM00829"/>
    </source>
</evidence>
<dbReference type="AlphaFoldDB" id="A0A6J6KC12"/>
<dbReference type="CDD" id="cd05286">
    <property type="entry name" value="QOR2"/>
    <property type="match status" value="1"/>
</dbReference>
<dbReference type="InterPro" id="IPR011032">
    <property type="entry name" value="GroES-like_sf"/>
</dbReference>
<keyword evidence="1" id="KW-0521">NADP</keyword>
<dbReference type="GO" id="GO:0003960">
    <property type="term" value="F:quinone reductase (NADPH) activity"/>
    <property type="evidence" value="ECO:0007669"/>
    <property type="project" value="InterPro"/>
</dbReference>